<keyword evidence="4" id="KW-0132">Cell division</keyword>
<feature type="coiled-coil region" evidence="13">
    <location>
        <begin position="31"/>
        <end position="58"/>
    </location>
</feature>
<evidence type="ECO:0000256" key="5">
    <source>
        <dbReference type="ARBA" id="ARBA00022692"/>
    </source>
</evidence>
<evidence type="ECO:0000256" key="7">
    <source>
        <dbReference type="ARBA" id="ARBA00022989"/>
    </source>
</evidence>
<evidence type="ECO:0000256" key="9">
    <source>
        <dbReference type="ARBA" id="ARBA00023306"/>
    </source>
</evidence>
<evidence type="ECO:0000256" key="6">
    <source>
        <dbReference type="ARBA" id="ARBA00022960"/>
    </source>
</evidence>
<keyword evidence="5 15" id="KW-0812">Transmembrane</keyword>
<dbReference type="EMBL" id="RRCF01000001">
    <property type="protein sequence ID" value="RRJ23937.1"/>
    <property type="molecule type" value="Genomic_DNA"/>
</dbReference>
<keyword evidence="17" id="KW-1185">Reference proteome</keyword>
<name>A0A3P3QRV0_9GAMM</name>
<protein>
    <recommendedName>
        <fullName evidence="11">Z-ring associated protein G</fullName>
    </recommendedName>
    <alternativeName>
        <fullName evidence="12">Cell division protein ZapG</fullName>
    </alternativeName>
</protein>
<evidence type="ECO:0000256" key="10">
    <source>
        <dbReference type="ARBA" id="ARBA00035657"/>
    </source>
</evidence>
<dbReference type="PANTHER" id="PTHR39579:SF1">
    <property type="entry name" value="INNER MEMBRANE PROTEIN YHCB"/>
    <property type="match status" value="1"/>
</dbReference>
<evidence type="ECO:0000256" key="3">
    <source>
        <dbReference type="ARBA" id="ARBA00022519"/>
    </source>
</evidence>
<keyword evidence="7 15" id="KW-1133">Transmembrane helix</keyword>
<feature type="region of interest" description="Disordered" evidence="14">
    <location>
        <begin position="115"/>
        <end position="150"/>
    </location>
</feature>
<comment type="subcellular location">
    <subcellularLocation>
        <location evidence="1">Cell inner membrane</location>
        <topology evidence="1">Single-pass membrane protein</topology>
    </subcellularLocation>
</comment>
<organism evidence="16 17">
    <name type="scientific">Rheinheimera mesophila</name>
    <dbReference type="NCBI Taxonomy" id="1547515"/>
    <lineage>
        <taxon>Bacteria</taxon>
        <taxon>Pseudomonadati</taxon>
        <taxon>Pseudomonadota</taxon>
        <taxon>Gammaproteobacteria</taxon>
        <taxon>Chromatiales</taxon>
        <taxon>Chromatiaceae</taxon>
        <taxon>Rheinheimera</taxon>
    </lineage>
</organism>
<dbReference type="Proteomes" id="UP000276260">
    <property type="component" value="Unassembled WGS sequence"/>
</dbReference>
<gene>
    <name evidence="16" type="ORF">EIK76_07790</name>
</gene>
<sequence length="150" mass="17481">MTVTFALAWLVAGLVVGIVATRLYCLRQFNQSKLQVELNETKQQLQQYRSDVTEHVETTHQLMSQLHENYEKIARHMAQTKMQLIERPTFDNRSELNYFSADTTAQIRQSIHKLDERRKVKDEPSYQPLDYSNTASGLMKNKTEQNSSDN</sequence>
<comment type="similarity">
    <text evidence="10">Belongs to the ZapG family.</text>
</comment>
<keyword evidence="3" id="KW-0997">Cell inner membrane</keyword>
<dbReference type="OrthoDB" id="5766209at2"/>
<dbReference type="InterPro" id="IPR009386">
    <property type="entry name" value="ZapG-like"/>
</dbReference>
<dbReference type="GO" id="GO:0051301">
    <property type="term" value="P:cell division"/>
    <property type="evidence" value="ECO:0007669"/>
    <property type="project" value="UniProtKB-KW"/>
</dbReference>
<evidence type="ECO:0000256" key="14">
    <source>
        <dbReference type="SAM" id="MobiDB-lite"/>
    </source>
</evidence>
<comment type="caution">
    <text evidence="16">The sequence shown here is derived from an EMBL/GenBank/DDBJ whole genome shotgun (WGS) entry which is preliminary data.</text>
</comment>
<evidence type="ECO:0000256" key="4">
    <source>
        <dbReference type="ARBA" id="ARBA00022618"/>
    </source>
</evidence>
<evidence type="ECO:0000256" key="12">
    <source>
        <dbReference type="ARBA" id="ARBA00035727"/>
    </source>
</evidence>
<dbReference type="AlphaFoldDB" id="A0A3P3QRV0"/>
<keyword evidence="9" id="KW-0131">Cell cycle</keyword>
<keyword evidence="8 15" id="KW-0472">Membrane</keyword>
<dbReference type="Pfam" id="PF06295">
    <property type="entry name" value="ZapG-like"/>
    <property type="match status" value="1"/>
</dbReference>
<evidence type="ECO:0000256" key="13">
    <source>
        <dbReference type="SAM" id="Coils"/>
    </source>
</evidence>
<dbReference type="GO" id="GO:0008360">
    <property type="term" value="P:regulation of cell shape"/>
    <property type="evidence" value="ECO:0007669"/>
    <property type="project" value="UniProtKB-KW"/>
</dbReference>
<evidence type="ECO:0000256" key="2">
    <source>
        <dbReference type="ARBA" id="ARBA00022475"/>
    </source>
</evidence>
<dbReference type="RefSeq" id="WP_046519665.1">
    <property type="nucleotide sequence ID" value="NZ_LAVS01000015.1"/>
</dbReference>
<keyword evidence="13" id="KW-0175">Coiled coil</keyword>
<evidence type="ECO:0000256" key="15">
    <source>
        <dbReference type="SAM" id="Phobius"/>
    </source>
</evidence>
<dbReference type="PANTHER" id="PTHR39579">
    <property type="entry name" value="INNER MEMBRANE PROTEIN YHCB"/>
    <property type="match status" value="1"/>
</dbReference>
<feature type="compositionally biased region" description="Basic and acidic residues" evidence="14">
    <location>
        <begin position="115"/>
        <end position="124"/>
    </location>
</feature>
<proteinExistence type="inferred from homology"/>
<dbReference type="GO" id="GO:0005886">
    <property type="term" value="C:plasma membrane"/>
    <property type="evidence" value="ECO:0007669"/>
    <property type="project" value="UniProtKB-SubCell"/>
</dbReference>
<evidence type="ECO:0000256" key="11">
    <source>
        <dbReference type="ARBA" id="ARBA00035703"/>
    </source>
</evidence>
<evidence type="ECO:0000256" key="8">
    <source>
        <dbReference type="ARBA" id="ARBA00023136"/>
    </source>
</evidence>
<evidence type="ECO:0000256" key="1">
    <source>
        <dbReference type="ARBA" id="ARBA00004377"/>
    </source>
</evidence>
<accession>A0A3P3QRV0</accession>
<evidence type="ECO:0000313" key="17">
    <source>
        <dbReference type="Proteomes" id="UP000276260"/>
    </source>
</evidence>
<feature type="transmembrane region" description="Helical" evidence="15">
    <location>
        <begin position="6"/>
        <end position="25"/>
    </location>
</feature>
<keyword evidence="2" id="KW-1003">Cell membrane</keyword>
<keyword evidence="6" id="KW-0133">Cell shape</keyword>
<evidence type="ECO:0000313" key="16">
    <source>
        <dbReference type="EMBL" id="RRJ23937.1"/>
    </source>
</evidence>
<reference evidence="16 17" key="1">
    <citation type="submission" date="2018-11" db="EMBL/GenBank/DDBJ databases">
        <title>Draft genome analysis of Rheinheimera mesophila isolated from an industrial waste site.</title>
        <authorList>
            <person name="Yu Q."/>
            <person name="Qi Y."/>
            <person name="Zhang H."/>
            <person name="Lu Y."/>
            <person name="Pu J."/>
        </authorList>
    </citation>
    <scope>NUCLEOTIDE SEQUENCE [LARGE SCALE GENOMIC DNA]</scope>
    <source>
        <strain evidence="16 17">IITR13</strain>
    </source>
</reference>